<keyword evidence="2" id="KW-1185">Reference proteome</keyword>
<dbReference type="EMBL" id="KN821823">
    <property type="protein sequence ID" value="KIJ04446.1"/>
    <property type="molecule type" value="Genomic_DNA"/>
</dbReference>
<evidence type="ECO:0000313" key="1">
    <source>
        <dbReference type="EMBL" id="KIJ04446.1"/>
    </source>
</evidence>
<accession>A0A0C9TAY5</accession>
<gene>
    <name evidence="1" type="ORF">PAXINDRAFT_22264</name>
</gene>
<dbReference type="Proteomes" id="UP000053647">
    <property type="component" value="Unassembled WGS sequence"/>
</dbReference>
<evidence type="ECO:0000313" key="2">
    <source>
        <dbReference type="Proteomes" id="UP000053647"/>
    </source>
</evidence>
<protein>
    <submittedName>
        <fullName evidence="1">Uncharacterized protein</fullName>
    </submittedName>
</protein>
<sequence length="156" mass="17296">MASAFPFQQEATLGSLSGEEEHDAERIWNTYSLHPTFPPTPSAPLALFNAHPHPVGLPPVDVTTSSVDSFGEYGQPSACMDRTLSIGDPLIASFAWTPRRMYTLSGGVHRKLNFWTCRIYYFLEEVAAQSPSRSHHRLIILRSTGNPTPGRNVTKQ</sequence>
<dbReference type="AlphaFoldDB" id="A0A0C9TAY5"/>
<proteinExistence type="predicted"/>
<reference evidence="2" key="2">
    <citation type="submission" date="2015-01" db="EMBL/GenBank/DDBJ databases">
        <title>Evolutionary Origins and Diversification of the Mycorrhizal Mutualists.</title>
        <authorList>
            <consortium name="DOE Joint Genome Institute"/>
            <consortium name="Mycorrhizal Genomics Consortium"/>
            <person name="Kohler A."/>
            <person name="Kuo A."/>
            <person name="Nagy L.G."/>
            <person name="Floudas D."/>
            <person name="Copeland A."/>
            <person name="Barry K.W."/>
            <person name="Cichocki N."/>
            <person name="Veneault-Fourrey C."/>
            <person name="LaButti K."/>
            <person name="Lindquist E.A."/>
            <person name="Lipzen A."/>
            <person name="Lundell T."/>
            <person name="Morin E."/>
            <person name="Murat C."/>
            <person name="Riley R."/>
            <person name="Ohm R."/>
            <person name="Sun H."/>
            <person name="Tunlid A."/>
            <person name="Henrissat B."/>
            <person name="Grigoriev I.V."/>
            <person name="Hibbett D.S."/>
            <person name="Martin F."/>
        </authorList>
    </citation>
    <scope>NUCLEOTIDE SEQUENCE [LARGE SCALE GENOMIC DNA]</scope>
    <source>
        <strain evidence="2">ATCC 200175</strain>
    </source>
</reference>
<organism evidence="1 2">
    <name type="scientific">Paxillus involutus ATCC 200175</name>
    <dbReference type="NCBI Taxonomy" id="664439"/>
    <lineage>
        <taxon>Eukaryota</taxon>
        <taxon>Fungi</taxon>
        <taxon>Dikarya</taxon>
        <taxon>Basidiomycota</taxon>
        <taxon>Agaricomycotina</taxon>
        <taxon>Agaricomycetes</taxon>
        <taxon>Agaricomycetidae</taxon>
        <taxon>Boletales</taxon>
        <taxon>Paxilineae</taxon>
        <taxon>Paxillaceae</taxon>
        <taxon>Paxillus</taxon>
    </lineage>
</organism>
<name>A0A0C9TAY5_PAXIN</name>
<dbReference type="HOGENOM" id="CLU_1687203_0_0_1"/>
<reference evidence="1 2" key="1">
    <citation type="submission" date="2014-06" db="EMBL/GenBank/DDBJ databases">
        <authorList>
            <consortium name="DOE Joint Genome Institute"/>
            <person name="Kuo A."/>
            <person name="Kohler A."/>
            <person name="Nagy L.G."/>
            <person name="Floudas D."/>
            <person name="Copeland A."/>
            <person name="Barry K.W."/>
            <person name="Cichocki N."/>
            <person name="Veneault-Fourrey C."/>
            <person name="LaButti K."/>
            <person name="Lindquist E.A."/>
            <person name="Lipzen A."/>
            <person name="Lundell T."/>
            <person name="Morin E."/>
            <person name="Murat C."/>
            <person name="Sun H."/>
            <person name="Tunlid A."/>
            <person name="Henrissat B."/>
            <person name="Grigoriev I.V."/>
            <person name="Hibbett D.S."/>
            <person name="Martin F."/>
            <person name="Nordberg H.P."/>
            <person name="Cantor M.N."/>
            <person name="Hua S.X."/>
        </authorList>
    </citation>
    <scope>NUCLEOTIDE SEQUENCE [LARGE SCALE GENOMIC DNA]</scope>
    <source>
        <strain evidence="1 2">ATCC 200175</strain>
    </source>
</reference>